<dbReference type="GO" id="GO:0007059">
    <property type="term" value="P:chromosome segregation"/>
    <property type="evidence" value="ECO:0007669"/>
    <property type="project" value="UniProtKB-KW"/>
</dbReference>
<dbReference type="InterPro" id="IPR034904">
    <property type="entry name" value="FSCA_dom_sf"/>
</dbReference>
<keyword evidence="2" id="KW-0159">Chromosome partition</keyword>
<protein>
    <submittedName>
        <fullName evidence="3">Uncharacterized protein</fullName>
    </submittedName>
</protein>
<dbReference type="OMA" id="HELGYRN"/>
<dbReference type="VEuPathDB" id="AmoebaDB:ACA1_072210"/>
<dbReference type="GeneID" id="14924580"/>
<reference evidence="3 4" key="1">
    <citation type="journal article" date="2013" name="Genome Biol.">
        <title>Genome of Acanthamoeba castellanii highlights extensive lateral gene transfer and early evolution of tyrosine kinase signaling.</title>
        <authorList>
            <person name="Clarke M."/>
            <person name="Lohan A.J."/>
            <person name="Liu B."/>
            <person name="Lagkouvardos I."/>
            <person name="Roy S."/>
            <person name="Zafar N."/>
            <person name="Bertelli C."/>
            <person name="Schilde C."/>
            <person name="Kianianmomeni A."/>
            <person name="Burglin T.R."/>
            <person name="Frech C."/>
            <person name="Turcotte B."/>
            <person name="Kopec K.O."/>
            <person name="Synnott J.M."/>
            <person name="Choo C."/>
            <person name="Paponov I."/>
            <person name="Finkler A."/>
            <person name="Soon Heng Tan C."/>
            <person name="Hutchins A.P."/>
            <person name="Weinmeier T."/>
            <person name="Rattei T."/>
            <person name="Chu J.S."/>
            <person name="Gimenez G."/>
            <person name="Irimia M."/>
            <person name="Rigden D.J."/>
            <person name="Fitzpatrick D.A."/>
            <person name="Lorenzo-Morales J."/>
            <person name="Bateman A."/>
            <person name="Chiu C.H."/>
            <person name="Tang P."/>
            <person name="Hegemann P."/>
            <person name="Fromm H."/>
            <person name="Raoult D."/>
            <person name="Greub G."/>
            <person name="Miranda-Saavedra D."/>
            <person name="Chen N."/>
            <person name="Nash P."/>
            <person name="Ginger M.L."/>
            <person name="Horn M."/>
            <person name="Schaap P."/>
            <person name="Caler L."/>
            <person name="Loftus B."/>
        </authorList>
    </citation>
    <scope>NUCLEOTIDE SEQUENCE [LARGE SCALE GENOMIC DNA]</scope>
    <source>
        <strain evidence="3 4">Neff</strain>
    </source>
</reference>
<dbReference type="PANTHER" id="PTHR12377">
    <property type="entry name" value="CYTOSOLIC IRON-SULFUR ASSEMBLY COMPONENT 2B-RELATED"/>
    <property type="match status" value="1"/>
</dbReference>
<organism evidence="3 4">
    <name type="scientific">Acanthamoeba castellanii (strain ATCC 30010 / Neff)</name>
    <dbReference type="NCBI Taxonomy" id="1257118"/>
    <lineage>
        <taxon>Eukaryota</taxon>
        <taxon>Amoebozoa</taxon>
        <taxon>Discosea</taxon>
        <taxon>Longamoebia</taxon>
        <taxon>Centramoebida</taxon>
        <taxon>Acanthamoebidae</taxon>
        <taxon>Acanthamoeba</taxon>
    </lineage>
</organism>
<dbReference type="InterPro" id="IPR039796">
    <property type="entry name" value="MIP18"/>
</dbReference>
<dbReference type="GO" id="GO:0051604">
    <property type="term" value="P:protein maturation"/>
    <property type="evidence" value="ECO:0007669"/>
    <property type="project" value="InterPro"/>
</dbReference>
<evidence type="ECO:0000256" key="1">
    <source>
        <dbReference type="ARBA" id="ARBA00010381"/>
    </source>
</evidence>
<evidence type="ECO:0000256" key="2">
    <source>
        <dbReference type="ARBA" id="ARBA00022829"/>
    </source>
</evidence>
<dbReference type="PANTHER" id="PTHR12377:SF2">
    <property type="entry name" value="CYTOSOLIC IRON-SULFUR ASSEMBLY COMPONENT 2A"/>
    <property type="match status" value="1"/>
</dbReference>
<keyword evidence="4" id="KW-1185">Reference proteome</keyword>
<name>L8HDM7_ACACF</name>
<dbReference type="RefSeq" id="XP_004353127.1">
    <property type="nucleotide sequence ID" value="XM_004353075.1"/>
</dbReference>
<dbReference type="Gene3D" id="3.30.300.130">
    <property type="entry name" value="Fe-S cluster assembly (FSCA)"/>
    <property type="match status" value="1"/>
</dbReference>
<dbReference type="STRING" id="1257118.L8HDM7"/>
<dbReference type="EMBL" id="KB007857">
    <property type="protein sequence ID" value="ELR23599.1"/>
    <property type="molecule type" value="Genomic_DNA"/>
</dbReference>
<comment type="similarity">
    <text evidence="1">Belongs to the MIP18 family.</text>
</comment>
<dbReference type="AlphaFoldDB" id="L8HDM7"/>
<sequence length="111" mass="12661">PEHPYTLEQLNVVQEECIDVEYHGRSATIIIKFTPTVPHCSLATLIGLCLRTKLERDLPQKCKIDIFVTPGTHGTENEINKQINDKERIAAALENPYLKPLVEECIKETEY</sequence>
<dbReference type="Gene3D" id="6.10.250.1280">
    <property type="match status" value="1"/>
</dbReference>
<dbReference type="SUPFAM" id="SSF117916">
    <property type="entry name" value="Fe-S cluster assembly (FSCA) domain-like"/>
    <property type="match status" value="1"/>
</dbReference>
<evidence type="ECO:0000313" key="3">
    <source>
        <dbReference type="EMBL" id="ELR23599.1"/>
    </source>
</evidence>
<proteinExistence type="inferred from homology"/>
<dbReference type="OrthoDB" id="2746at2759"/>
<dbReference type="KEGG" id="acan:ACA1_072210"/>
<dbReference type="Proteomes" id="UP000011083">
    <property type="component" value="Unassembled WGS sequence"/>
</dbReference>
<gene>
    <name evidence="3" type="ORF">ACA1_072210</name>
</gene>
<evidence type="ECO:0000313" key="4">
    <source>
        <dbReference type="Proteomes" id="UP000011083"/>
    </source>
</evidence>
<feature type="non-terminal residue" evidence="3">
    <location>
        <position position="1"/>
    </location>
</feature>
<accession>L8HDM7</accession>